<evidence type="ECO:0000313" key="1">
    <source>
        <dbReference type="EMBL" id="KAH0896638.1"/>
    </source>
</evidence>
<organism evidence="1 2">
    <name type="scientific">Brassica napus</name>
    <name type="common">Rape</name>
    <dbReference type="NCBI Taxonomy" id="3708"/>
    <lineage>
        <taxon>Eukaryota</taxon>
        <taxon>Viridiplantae</taxon>
        <taxon>Streptophyta</taxon>
        <taxon>Embryophyta</taxon>
        <taxon>Tracheophyta</taxon>
        <taxon>Spermatophyta</taxon>
        <taxon>Magnoliopsida</taxon>
        <taxon>eudicotyledons</taxon>
        <taxon>Gunneridae</taxon>
        <taxon>Pentapetalae</taxon>
        <taxon>rosids</taxon>
        <taxon>malvids</taxon>
        <taxon>Brassicales</taxon>
        <taxon>Brassicaceae</taxon>
        <taxon>Brassiceae</taxon>
        <taxon>Brassica</taxon>
    </lineage>
</organism>
<sequence length="187" mass="20107">LYHKAKYLLLWFVGDIPETLTGSSCGDLGEAISGALLTAAARGSVGDLLHLGYIVWSGGVTNGGVVCRSVENGLVLGSRGRRVVGLASSEESTGGVKPTAGTRWLSISQRRRQCKCQCRRWSFTPLETVVAVSVALRSSRSEFSVRVYPVFWLRSGHLTSEALAVHQCSVTRRRGIGPRLSLQSFGA</sequence>
<proteinExistence type="predicted"/>
<reference evidence="1 2" key="1">
    <citation type="submission" date="2021-05" db="EMBL/GenBank/DDBJ databases">
        <title>Genome Assembly of Synthetic Allotetraploid Brassica napus Reveals Homoeologous Exchanges between Subgenomes.</title>
        <authorList>
            <person name="Davis J.T."/>
        </authorList>
    </citation>
    <scope>NUCLEOTIDE SEQUENCE [LARGE SCALE GENOMIC DNA]</scope>
    <source>
        <strain evidence="2">cv. Da-Ae</strain>
        <tissue evidence="1">Seedling</tissue>
    </source>
</reference>
<protein>
    <submittedName>
        <fullName evidence="1">Uncharacterized protein</fullName>
    </submittedName>
</protein>
<accession>A0ABQ8AVV5</accession>
<name>A0ABQ8AVV5_BRANA</name>
<gene>
    <name evidence="1" type="ORF">HID58_046206</name>
</gene>
<dbReference type="Proteomes" id="UP000824890">
    <property type="component" value="Unassembled WGS sequence"/>
</dbReference>
<dbReference type="EMBL" id="JAGKQM010000012">
    <property type="protein sequence ID" value="KAH0896638.1"/>
    <property type="molecule type" value="Genomic_DNA"/>
</dbReference>
<evidence type="ECO:0000313" key="2">
    <source>
        <dbReference type="Proteomes" id="UP000824890"/>
    </source>
</evidence>
<feature type="non-terminal residue" evidence="1">
    <location>
        <position position="1"/>
    </location>
</feature>
<keyword evidence="2" id="KW-1185">Reference proteome</keyword>
<comment type="caution">
    <text evidence="1">The sequence shown here is derived from an EMBL/GenBank/DDBJ whole genome shotgun (WGS) entry which is preliminary data.</text>
</comment>